<sequence length="331" mass="34151">MMQASGARQRQKSVMKQPSGEKKSGSEERSSSRFSPDVKLCVALVCLSVSLFSTWLHVQQDAKLAEIILKHERLSEESRSLHELREHMAGLSREQWCTSRSDHSQLMWCVVNAAADLLLLLLHAEARRQLHPQHLGRAAGGAAGVCGPPSHPGGACAPRDGGAAESPERGAGAAEEALASRTLSRDGAGEHGGGAAAGAERAAAGGAGRGGEEHTGAGAQRGRGRGTRERSAAVERAQSLTAPGAAAASGGAGSGAPAAAGHPRTSPHTPPRRRRGRALHAPGPRAAQHHLQEAGGAAGAGAERRGAAQEHTTPHLNCSLDTLRYLSGRTD</sequence>
<dbReference type="Proteomes" id="UP000515129">
    <property type="component" value="Chromosome 4"/>
</dbReference>
<dbReference type="RefSeq" id="XP_026094668.1">
    <property type="nucleotide sequence ID" value="XM_026238883.1"/>
</dbReference>
<dbReference type="CTD" id="121457"/>
<dbReference type="RefSeq" id="XP_026094638.1">
    <property type="nucleotide sequence ID" value="XM_026238853.1"/>
</dbReference>
<feature type="compositionally biased region" description="Polar residues" evidence="1">
    <location>
        <begin position="1"/>
        <end position="16"/>
    </location>
</feature>
<protein>
    <submittedName>
        <fullName evidence="3 4">Glycine-rich protein 1-like isoform X1</fullName>
    </submittedName>
</protein>
<evidence type="ECO:0000313" key="6">
    <source>
        <dbReference type="RefSeq" id="XP_026094661.1"/>
    </source>
</evidence>
<accession>A0A6P6MFC7</accession>
<feature type="region of interest" description="Disordered" evidence="1">
    <location>
        <begin position="1"/>
        <end position="32"/>
    </location>
</feature>
<evidence type="ECO:0000313" key="2">
    <source>
        <dbReference type="Proteomes" id="UP000515129"/>
    </source>
</evidence>
<feature type="compositionally biased region" description="Low complexity" evidence="1">
    <location>
        <begin position="161"/>
        <end position="179"/>
    </location>
</feature>
<dbReference type="RefSeq" id="XP_026094646.1">
    <property type="nucleotide sequence ID" value="XM_026238861.1"/>
</dbReference>
<evidence type="ECO:0000313" key="4">
    <source>
        <dbReference type="RefSeq" id="XP_026094646.1"/>
    </source>
</evidence>
<reference evidence="3 4" key="1">
    <citation type="submission" date="2025-04" db="UniProtKB">
        <authorList>
            <consortium name="RefSeq"/>
        </authorList>
    </citation>
    <scope>IDENTIFICATION</scope>
    <source>
        <strain evidence="3 4">Wakin</strain>
        <tissue evidence="3 4">Muscle</tissue>
    </source>
</reference>
<dbReference type="KEGG" id="caua:113066806"/>
<feature type="compositionally biased region" description="Basic and acidic residues" evidence="1">
    <location>
        <begin position="19"/>
        <end position="31"/>
    </location>
</feature>
<keyword evidence="2" id="KW-1185">Reference proteome</keyword>
<evidence type="ECO:0000313" key="7">
    <source>
        <dbReference type="RefSeq" id="XP_026094668.1"/>
    </source>
</evidence>
<dbReference type="RefSeq" id="XP_026094652.1">
    <property type="nucleotide sequence ID" value="XM_026238867.1"/>
</dbReference>
<evidence type="ECO:0000313" key="3">
    <source>
        <dbReference type="RefSeq" id="XP_026094638.1"/>
    </source>
</evidence>
<gene>
    <name evidence="3 4 5 6 7" type="primary">LOC113066806</name>
</gene>
<dbReference type="RefSeq" id="XP_026094661.1">
    <property type="nucleotide sequence ID" value="XM_026238876.1"/>
</dbReference>
<dbReference type="AlphaFoldDB" id="A0A6P6MFC7"/>
<feature type="compositionally biased region" description="Low complexity" evidence="1">
    <location>
        <begin position="242"/>
        <end position="267"/>
    </location>
</feature>
<proteinExistence type="predicted"/>
<organism evidence="2 4">
    <name type="scientific">Carassius auratus</name>
    <name type="common">Goldfish</name>
    <dbReference type="NCBI Taxonomy" id="7957"/>
    <lineage>
        <taxon>Eukaryota</taxon>
        <taxon>Metazoa</taxon>
        <taxon>Chordata</taxon>
        <taxon>Craniata</taxon>
        <taxon>Vertebrata</taxon>
        <taxon>Euteleostomi</taxon>
        <taxon>Actinopterygii</taxon>
        <taxon>Neopterygii</taxon>
        <taxon>Teleostei</taxon>
        <taxon>Ostariophysi</taxon>
        <taxon>Cypriniformes</taxon>
        <taxon>Cyprinidae</taxon>
        <taxon>Cyprininae</taxon>
        <taxon>Carassius</taxon>
    </lineage>
</organism>
<name>A0A6P6MFC7_CARAU</name>
<evidence type="ECO:0000313" key="5">
    <source>
        <dbReference type="RefSeq" id="XP_026094652.1"/>
    </source>
</evidence>
<feature type="region of interest" description="Disordered" evidence="1">
    <location>
        <begin position="153"/>
        <end position="315"/>
    </location>
</feature>
<evidence type="ECO:0000256" key="1">
    <source>
        <dbReference type="SAM" id="MobiDB-lite"/>
    </source>
</evidence>